<dbReference type="InterPro" id="IPR023198">
    <property type="entry name" value="PGP-like_dom2"/>
</dbReference>
<dbReference type="GO" id="GO:0016787">
    <property type="term" value="F:hydrolase activity"/>
    <property type="evidence" value="ECO:0007669"/>
    <property type="project" value="UniProtKB-KW"/>
</dbReference>
<dbReference type="AlphaFoldDB" id="A0A5A7PXS9"/>
<keyword evidence="2" id="KW-0812">Transmembrane</keyword>
<gene>
    <name evidence="3" type="ORF">STAS_13867</name>
</gene>
<keyword evidence="3" id="KW-0378">Hydrolase</keyword>
<feature type="non-terminal residue" evidence="3">
    <location>
        <position position="1"/>
    </location>
</feature>
<evidence type="ECO:0000313" key="3">
    <source>
        <dbReference type="EMBL" id="GER37461.1"/>
    </source>
</evidence>
<evidence type="ECO:0000313" key="4">
    <source>
        <dbReference type="Proteomes" id="UP000325081"/>
    </source>
</evidence>
<accession>A0A5A7PXS9</accession>
<sequence length="399" mass="44889">FNFTPRSNTTSRCVIRGGPPPRRTAWRRRRTRGSRTGARPKLAVGAPLQHAVPEPPPPCDRQNLDSGGNRGGGRFQCIRHVGTLVLQRGSSNVPLAIKDAHFKRALEKISPFVSKEEQICSRVWVKETLEVVIAEIMGLMLMKSPCLSHSGSLDHEVGAMRALFHVFYLAHLLNRMTTYFNKLGWPEKARTDDQERKELIASLHKRKTELFVVLIKKKLLPLRAGVAKLIDQALGNGVQVVVCSTSNENVASYLLAAETLGVDPSSCKKPLKFSWREDFGVSLTLEAYQACINLQSIWFKVRSTKGQRTVELEAAPDIFTHFSMMVTVVTGSFMIWSKIGHNKYWEDRNGGMVPNKGPWDKQKLRRCNYRIINCLMHCFSILSISMTVIVTHELATLPI</sequence>
<feature type="compositionally biased region" description="Basic residues" evidence="1">
    <location>
        <begin position="24"/>
        <end position="33"/>
    </location>
</feature>
<dbReference type="InterPro" id="IPR036412">
    <property type="entry name" value="HAD-like_sf"/>
</dbReference>
<evidence type="ECO:0000256" key="2">
    <source>
        <dbReference type="SAM" id="Phobius"/>
    </source>
</evidence>
<feature type="region of interest" description="Disordered" evidence="1">
    <location>
        <begin position="1"/>
        <end position="37"/>
    </location>
</feature>
<keyword evidence="4" id="KW-1185">Reference proteome</keyword>
<keyword evidence="2" id="KW-1133">Transmembrane helix</keyword>
<name>A0A5A7PXS9_STRAF</name>
<dbReference type="PANTHER" id="PTHR42896:SF2">
    <property type="entry name" value="CBBY-LIKE PROTEIN"/>
    <property type="match status" value="1"/>
</dbReference>
<organism evidence="3 4">
    <name type="scientific">Striga asiatica</name>
    <name type="common">Asiatic witchweed</name>
    <name type="synonym">Buchnera asiatica</name>
    <dbReference type="NCBI Taxonomy" id="4170"/>
    <lineage>
        <taxon>Eukaryota</taxon>
        <taxon>Viridiplantae</taxon>
        <taxon>Streptophyta</taxon>
        <taxon>Embryophyta</taxon>
        <taxon>Tracheophyta</taxon>
        <taxon>Spermatophyta</taxon>
        <taxon>Magnoliopsida</taxon>
        <taxon>eudicotyledons</taxon>
        <taxon>Gunneridae</taxon>
        <taxon>Pentapetalae</taxon>
        <taxon>asterids</taxon>
        <taxon>lamiids</taxon>
        <taxon>Lamiales</taxon>
        <taxon>Orobanchaceae</taxon>
        <taxon>Buchnereae</taxon>
        <taxon>Striga</taxon>
    </lineage>
</organism>
<comment type="caution">
    <text evidence="3">The sequence shown here is derived from an EMBL/GenBank/DDBJ whole genome shotgun (WGS) entry which is preliminary data.</text>
</comment>
<feature type="transmembrane region" description="Helical" evidence="2">
    <location>
        <begin position="318"/>
        <end position="336"/>
    </location>
</feature>
<dbReference type="OrthoDB" id="40579at2759"/>
<evidence type="ECO:0000256" key="1">
    <source>
        <dbReference type="SAM" id="MobiDB-lite"/>
    </source>
</evidence>
<keyword evidence="2" id="KW-0472">Membrane</keyword>
<dbReference type="SUPFAM" id="SSF56784">
    <property type="entry name" value="HAD-like"/>
    <property type="match status" value="1"/>
</dbReference>
<protein>
    <submittedName>
        <fullName evidence="3">Haloacid dehalogenase-like hydrolase superfamily protein</fullName>
    </submittedName>
</protein>
<feature type="compositionally biased region" description="Polar residues" evidence="1">
    <location>
        <begin position="1"/>
        <end position="12"/>
    </location>
</feature>
<dbReference type="Proteomes" id="UP000325081">
    <property type="component" value="Unassembled WGS sequence"/>
</dbReference>
<dbReference type="PANTHER" id="PTHR42896">
    <property type="entry name" value="XYLULOSE-1,5-BISPHOSPHATE (XUBP) PHOSPHATASE"/>
    <property type="match status" value="1"/>
</dbReference>
<dbReference type="Gene3D" id="1.10.150.240">
    <property type="entry name" value="Putative phosphatase, domain 2"/>
    <property type="match status" value="1"/>
</dbReference>
<feature type="transmembrane region" description="Helical" evidence="2">
    <location>
        <begin position="371"/>
        <end position="390"/>
    </location>
</feature>
<proteinExistence type="predicted"/>
<reference evidence="4" key="1">
    <citation type="journal article" date="2019" name="Curr. Biol.">
        <title>Genome Sequence of Striga asiatica Provides Insight into the Evolution of Plant Parasitism.</title>
        <authorList>
            <person name="Yoshida S."/>
            <person name="Kim S."/>
            <person name="Wafula E.K."/>
            <person name="Tanskanen J."/>
            <person name="Kim Y.M."/>
            <person name="Honaas L."/>
            <person name="Yang Z."/>
            <person name="Spallek T."/>
            <person name="Conn C.E."/>
            <person name="Ichihashi Y."/>
            <person name="Cheong K."/>
            <person name="Cui S."/>
            <person name="Der J.P."/>
            <person name="Gundlach H."/>
            <person name="Jiao Y."/>
            <person name="Hori C."/>
            <person name="Ishida J.K."/>
            <person name="Kasahara H."/>
            <person name="Kiba T."/>
            <person name="Kim M.S."/>
            <person name="Koo N."/>
            <person name="Laohavisit A."/>
            <person name="Lee Y.H."/>
            <person name="Lumba S."/>
            <person name="McCourt P."/>
            <person name="Mortimer J.C."/>
            <person name="Mutuku J.M."/>
            <person name="Nomura T."/>
            <person name="Sasaki-Sekimoto Y."/>
            <person name="Seto Y."/>
            <person name="Wang Y."/>
            <person name="Wakatake T."/>
            <person name="Sakakibara H."/>
            <person name="Demura T."/>
            <person name="Yamaguchi S."/>
            <person name="Yoneyama K."/>
            <person name="Manabe R.I."/>
            <person name="Nelson D.C."/>
            <person name="Schulman A.H."/>
            <person name="Timko M.P."/>
            <person name="dePamphilis C.W."/>
            <person name="Choi D."/>
            <person name="Shirasu K."/>
        </authorList>
    </citation>
    <scope>NUCLEOTIDE SEQUENCE [LARGE SCALE GENOMIC DNA]</scope>
    <source>
        <strain evidence="4">cv. UVA1</strain>
    </source>
</reference>
<dbReference type="EMBL" id="BKCP01005372">
    <property type="protein sequence ID" value="GER37461.1"/>
    <property type="molecule type" value="Genomic_DNA"/>
</dbReference>
<dbReference type="InterPro" id="IPR044999">
    <property type="entry name" value="CbbY-like"/>
</dbReference>